<proteinExistence type="predicted"/>
<dbReference type="KEGG" id="nli:G3M70_05895"/>
<dbReference type="AlphaFoldDB" id="A0A7T0FZD8"/>
<evidence type="ECO:0000313" key="2">
    <source>
        <dbReference type="Proteomes" id="UP000594688"/>
    </source>
</evidence>
<evidence type="ECO:0000313" key="1">
    <source>
        <dbReference type="EMBL" id="QPJ61445.1"/>
    </source>
</evidence>
<protein>
    <submittedName>
        <fullName evidence="1">Uncharacterized protein</fullName>
    </submittedName>
</protein>
<sequence>MYRKTLKQLLGILVIGLFITGCSTASHHMKVSKNQGKVEAPITYLAHDAEEDSIDYWD</sequence>
<reference evidence="1 2" key="1">
    <citation type="submission" date="2020-02" db="EMBL/GenBank/DDBJ databases">
        <title>Genomic and physiological characterization of two novel Nitrospinaceae genera.</title>
        <authorList>
            <person name="Mueller A.J."/>
            <person name="Jung M.-Y."/>
            <person name="Strachan C.R."/>
            <person name="Herbold C.W."/>
            <person name="Kirkegaard R.H."/>
            <person name="Daims H."/>
        </authorList>
    </citation>
    <scope>NUCLEOTIDE SEQUENCE [LARGE SCALE GENOMIC DNA]</scope>
    <source>
        <strain evidence="1">EB</strain>
    </source>
</reference>
<accession>A0A7T0FZD8</accession>
<dbReference type="EMBL" id="CP048685">
    <property type="protein sequence ID" value="QPJ61445.1"/>
    <property type="molecule type" value="Genomic_DNA"/>
</dbReference>
<dbReference type="PROSITE" id="PS51257">
    <property type="entry name" value="PROKAR_LIPOPROTEIN"/>
    <property type="match status" value="1"/>
</dbReference>
<name>A0A7T0FZD8_9BACT</name>
<gene>
    <name evidence="1" type="ORF">G3M70_05895</name>
</gene>
<dbReference type="Proteomes" id="UP000594688">
    <property type="component" value="Chromosome"/>
</dbReference>
<organism evidence="1 2">
    <name type="scientific">Candidatus Nitronauta litoralis</name>
    <dbReference type="NCBI Taxonomy" id="2705533"/>
    <lineage>
        <taxon>Bacteria</taxon>
        <taxon>Pseudomonadati</taxon>
        <taxon>Nitrospinota/Tectimicrobiota group</taxon>
        <taxon>Nitrospinota</taxon>
        <taxon>Nitrospinia</taxon>
        <taxon>Nitrospinales</taxon>
        <taxon>Nitrospinaceae</taxon>
        <taxon>Candidatus Nitronauta</taxon>
    </lineage>
</organism>